<evidence type="ECO:0000313" key="1">
    <source>
        <dbReference type="EMBL" id="HJB09549.1"/>
    </source>
</evidence>
<comment type="caution">
    <text evidence="1">The sequence shown here is derived from an EMBL/GenBank/DDBJ whole genome shotgun (WGS) entry which is preliminary data.</text>
</comment>
<accession>A0A9D2LBF9</accession>
<protein>
    <submittedName>
        <fullName evidence="1">Uncharacterized protein</fullName>
    </submittedName>
</protein>
<reference evidence="1" key="1">
    <citation type="journal article" date="2021" name="PeerJ">
        <title>Extensive microbial diversity within the chicken gut microbiome revealed by metagenomics and culture.</title>
        <authorList>
            <person name="Gilroy R."/>
            <person name="Ravi A."/>
            <person name="Getino M."/>
            <person name="Pursley I."/>
            <person name="Horton D.L."/>
            <person name="Alikhan N.F."/>
            <person name="Baker D."/>
            <person name="Gharbi K."/>
            <person name="Hall N."/>
            <person name="Watson M."/>
            <person name="Adriaenssens E.M."/>
            <person name="Foster-Nyarko E."/>
            <person name="Jarju S."/>
            <person name="Secka A."/>
            <person name="Antonio M."/>
            <person name="Oren A."/>
            <person name="Chaudhuri R.R."/>
            <person name="La Ragione R."/>
            <person name="Hildebrand F."/>
            <person name="Pallen M.J."/>
        </authorList>
    </citation>
    <scope>NUCLEOTIDE SEQUENCE</scope>
    <source>
        <strain evidence="1">ChiHjej13B12-24818</strain>
    </source>
</reference>
<proteinExistence type="predicted"/>
<reference evidence="1" key="2">
    <citation type="submission" date="2021-04" db="EMBL/GenBank/DDBJ databases">
        <authorList>
            <person name="Gilroy R."/>
        </authorList>
    </citation>
    <scope>NUCLEOTIDE SEQUENCE</scope>
    <source>
        <strain evidence="1">ChiHjej13B12-24818</strain>
    </source>
</reference>
<dbReference type="Proteomes" id="UP000823823">
    <property type="component" value="Unassembled WGS sequence"/>
</dbReference>
<organism evidence="1 2">
    <name type="scientific">Candidatus Brachybacterium merdavium</name>
    <dbReference type="NCBI Taxonomy" id="2838513"/>
    <lineage>
        <taxon>Bacteria</taxon>
        <taxon>Bacillati</taxon>
        <taxon>Actinomycetota</taxon>
        <taxon>Actinomycetes</taxon>
        <taxon>Micrococcales</taxon>
        <taxon>Dermabacteraceae</taxon>
        <taxon>Brachybacterium</taxon>
    </lineage>
</organism>
<gene>
    <name evidence="1" type="ORF">H9786_03285</name>
</gene>
<sequence length="93" mass="10316">MALLNDFVAALDLAARDHGLVTRPQLVAERLSSSSIARLANTRRALRPLGGGVYVVPALEDLRFGHMRAALQRMDPQRWLEQIAAPWAKPQEC</sequence>
<dbReference type="EMBL" id="DWZH01000024">
    <property type="protein sequence ID" value="HJB09549.1"/>
    <property type="molecule type" value="Genomic_DNA"/>
</dbReference>
<evidence type="ECO:0000313" key="2">
    <source>
        <dbReference type="Proteomes" id="UP000823823"/>
    </source>
</evidence>
<name>A0A9D2LBF9_9MICO</name>
<dbReference type="AlphaFoldDB" id="A0A9D2LBF9"/>